<evidence type="ECO:0000313" key="7">
    <source>
        <dbReference type="Proteomes" id="UP001652627"/>
    </source>
</evidence>
<dbReference type="InterPro" id="IPR055297">
    <property type="entry name" value="NEBU/NEBL"/>
</dbReference>
<dbReference type="GeneID" id="106482302"/>
<evidence type="ECO:0000313" key="8">
    <source>
        <dbReference type="RefSeq" id="XP_067154702.1"/>
    </source>
</evidence>
<dbReference type="PANTHER" id="PTHR11039:SF37">
    <property type="entry name" value="NEBULIN"/>
    <property type="match status" value="1"/>
</dbReference>
<evidence type="ECO:0000256" key="3">
    <source>
        <dbReference type="ARBA" id="ARBA00023203"/>
    </source>
</evidence>
<evidence type="ECO:0000259" key="6">
    <source>
        <dbReference type="PROSITE" id="PS50002"/>
    </source>
</evidence>
<feature type="compositionally biased region" description="Basic and acidic residues" evidence="5">
    <location>
        <begin position="48"/>
        <end position="60"/>
    </location>
</feature>
<evidence type="ECO:0000256" key="1">
    <source>
        <dbReference type="ARBA" id="ARBA00022443"/>
    </source>
</evidence>
<evidence type="ECO:0000256" key="2">
    <source>
        <dbReference type="ARBA" id="ARBA00022737"/>
    </source>
</evidence>
<protein>
    <submittedName>
        <fullName evidence="8">Nebulin</fullName>
    </submittedName>
</protein>
<dbReference type="PRINTS" id="PR00510">
    <property type="entry name" value="NEBULIN"/>
</dbReference>
<dbReference type="SMART" id="SM00326">
    <property type="entry name" value="SH3"/>
    <property type="match status" value="1"/>
</dbReference>
<dbReference type="Pfam" id="PF00880">
    <property type="entry name" value="Nebulin"/>
    <property type="match status" value="109"/>
</dbReference>
<dbReference type="InterPro" id="IPR036028">
    <property type="entry name" value="SH3-like_dom_sf"/>
</dbReference>
<feature type="region of interest" description="Disordered" evidence="5">
    <location>
        <begin position="48"/>
        <end position="67"/>
    </location>
</feature>
<dbReference type="Proteomes" id="UP001652627">
    <property type="component" value="Chromosome 6"/>
</dbReference>
<dbReference type="Pfam" id="PF14604">
    <property type="entry name" value="SH3_9"/>
    <property type="match status" value="1"/>
</dbReference>
<proteinExistence type="predicted"/>
<dbReference type="PROSITE" id="PS51216">
    <property type="entry name" value="NEBULIN"/>
    <property type="match status" value="139"/>
</dbReference>
<keyword evidence="2" id="KW-0677">Repeat</keyword>
<gene>
    <name evidence="8" type="primary">NEB</name>
</gene>
<dbReference type="RefSeq" id="XP_067154702.1">
    <property type="nucleotide sequence ID" value="XM_067298601.1"/>
</dbReference>
<evidence type="ECO:0000256" key="5">
    <source>
        <dbReference type="SAM" id="MobiDB-lite"/>
    </source>
</evidence>
<organism evidence="7 8">
    <name type="scientific">Apteryx mantelli</name>
    <name type="common">North Island brown kiwi</name>
    <dbReference type="NCBI Taxonomy" id="2696672"/>
    <lineage>
        <taxon>Eukaryota</taxon>
        <taxon>Metazoa</taxon>
        <taxon>Chordata</taxon>
        <taxon>Craniata</taxon>
        <taxon>Vertebrata</taxon>
        <taxon>Euteleostomi</taxon>
        <taxon>Archelosauria</taxon>
        <taxon>Archosauria</taxon>
        <taxon>Dinosauria</taxon>
        <taxon>Saurischia</taxon>
        <taxon>Theropoda</taxon>
        <taxon>Coelurosauria</taxon>
        <taxon>Aves</taxon>
        <taxon>Palaeognathae</taxon>
        <taxon>Apterygiformes</taxon>
        <taxon>Apterygidae</taxon>
        <taxon>Apteryx</taxon>
    </lineage>
</organism>
<reference evidence="8" key="1">
    <citation type="submission" date="2025-08" db="UniProtKB">
        <authorList>
            <consortium name="RefSeq"/>
        </authorList>
    </citation>
    <scope>IDENTIFICATION</scope>
    <source>
        <tissue evidence="8">Blood</tissue>
    </source>
</reference>
<dbReference type="SUPFAM" id="SSF50044">
    <property type="entry name" value="SH3-domain"/>
    <property type="match status" value="1"/>
</dbReference>
<dbReference type="Gene3D" id="2.30.30.40">
    <property type="entry name" value="SH3 Domains"/>
    <property type="match status" value="1"/>
</dbReference>
<evidence type="ECO:0000256" key="4">
    <source>
        <dbReference type="PROSITE-ProRule" id="PRU00192"/>
    </source>
</evidence>
<dbReference type="InterPro" id="IPR001452">
    <property type="entry name" value="SH3_domain"/>
</dbReference>
<keyword evidence="1 4" id="KW-0728">SH3 domain</keyword>
<dbReference type="InterPro" id="IPR000900">
    <property type="entry name" value="Nebulin_repeat"/>
</dbReference>
<feature type="region of interest" description="Disordered" evidence="5">
    <location>
        <begin position="6984"/>
        <end position="7016"/>
    </location>
</feature>
<dbReference type="CDD" id="cd11933">
    <property type="entry name" value="SH3_Nebulin_C"/>
    <property type="match status" value="1"/>
</dbReference>
<sequence length="7127" mass="824010">MEEEEYEEVVEYYIEETVIEEGEPHEVITEITETTEFTGPQTTRYTVEHEKPSVRHEKPSVGHAAPPVRKKTIRTKVDPSKFLTPYLQHSNKMKDLFSENKYKEKFKKEKGKPYASTADTPELRRIKKVQDQLSEVKYRMAGDVARTICHVDEKAKDIEHAKKVSQQVSKVLYKQNWEENKDKYLLPPDAPELVNAIKNTAMFSKKLYTEDWEGDKTLFYPYNDSPELRRVAQAQKTLSDIVYKKGHDERKSKYTPLPDPPDVELAKKVTRQLSDINYHEDYKNKIKGKWSQTPCYDVAIAKMNSENISMRKYQEDFENMKDQIYFMQTETPEYEANKRLGNNVSKIKYRADYEKNKAVADYNVLPATENPLLRQLKAAGNMLSDKLYKEAYEQSKGTSMNYCDTPKFQTDSVLKNFSDVKYKDAYQKNILGHYLGSFEDPHHTHCMKVEAMKSDKNYKADYEEDKSKCYFPQTITQEYEAIKKLDQCKDHTYKKHPDQIKFTPVTDSPVQKQAEINSKQLSDLKYKAKHESEKFKCSIPPDAPFFLQSRVNAYNISDNCYKYEWEKSKDKEFEIKVDAIPLLAAKAHNKIASDVEYKKAYEQSKGKMIGALSVHDDPKILHSMKVAKQQSDRDYKLAYETSKTKYTAPMDMIPVVQAKKSQAIASNVDYKNISHNYFYPPDSINVELAKKAYALQSDNEYKSEYNSDMKGCGWVPLGSLEAEKVKRASDILNEKKYRQHPDTIKFTQIEDEPVMVQAKINQAQRSDVLYKSKGEEVIHKYHLPPDVPQFIQAKVNAYNISDNYYKTGLEELKSKGYDLRSDAIPIRAAKAARQAVSDVNYKKGYELAKGKHIGFQSLQDDPKLVHYMKVAKIQSEREYKKDYEKTKTKYNTPLDMVNVVAAKKAQEIASNANYKNLLHHYTYLPDAMNLELTKNMMEIQSDNVYKQDYNSWFKGIGWSPLGSLDAEKAKKAGDALNEKKYRQHPDTIKFTSIPDSIPMVLAQHNTKQLSDVTYKQEGEKVKHKYTLDPDVPQFIQARVNAFNLSDANYKADWKKTIAKGYDLKPDAIPIIAAKASQNIASGYKYKESYEKDKGKQVGYRSLQDDPKLVHYMNVARMQSDREYKKDYEVSKTKYHAPLDMFSVTAAKKAQEAVTNTGYKQLIHNYTLLPDSVNLELSRNMMQIQSDNAYKADFNNWLRGVGWMPVQSLDLEKVKKATEILSEKKYRQHPDKLKYSITMDAMEQVLAKQNAKTMNKRLYTDKWNKEKTSIHVMPDTPEILQSRVNQITMSDKLYKAGWEEDKKKGYDMQPDAIPIKAAKASRDIASDYKYKLAYEKAKGKHIGFRSLEDDPKLVHFMQVAKMQSDREYKKDYEKAKTNFHTPVDMLSVVAAKKAQEVATNANYRNLIHTYNVLPDAMSLELAKNMMQIQSDNQYKAEYDESMKGVGWMPLGSLEAEKNKKAMEIVSEKKYRQHPDKLKFSIPMDSMSMVLAINNAKIMDEHQYKQAWEEDKKKVHITPDIPQIALAKANAFNLSDKMYRLSFEESRKKGYDLRADAIPIKAAKASRDIASDFKYKLGYEQDKGKLVGFRSLQDDPKLVHYMQVAKMQSDREYKKAYETSKTHYQTPSDAFSIMAAKEAQDRVTNTNYKRLIHQYILLPDAMSLELSRNMNRIQSDNEYKQDYNDWYKGIGWSPAGSLDVEKSKKATEIASDQKYRQHPSMFPFTKQSDAMDMVLAKQNANTMNKHAYIQAWEKDKVQIHVMPDTPDILQAKQNKTNYSQKLYKLGWEEMIKKGYDLTPEAISVKAAKASRDIASDYKYKEGYRKQQGHHIGFRSLQDDPKMMWSMQVAKMQSEREYKKDFEKWKTKFNMPVDMLGFLLAKKCQELVSDIDYKQVPHRWTCLPDQNDVIQAKRVYELQSDNMYKSDLQWLKGLGWSPLGSLESEKNKKASEILSEKKYRQHPDTIKFTSIPDAMDIVLAKSNARNRSDVLYREAWDKDKTQVHIMPDTPEILLAKSNLINTSDKLYKLGYEELKKKGYELPSDAIPLKTAKASREIASEYQYKTAYRKQLGHHIGARNIEDDPKMLWSMHVAKVQSDREYKKAFEKTKTHFSSPVDMLGIVLAKKCQELVSDIDYKHPLHRWTCLPDQNDVVQARKVYDLQSDNVYKSDLQWLRGIGWLPSGSLDDEKNKRACLILSDKKYRQHPDTIKFTSLPDSMPMVLAKHNSEIMNQRSYTSAWEKDKTSVHIMPDTPDILLAQQNRVNYSERLYKLAMEEEKKKGHDLRADAIPIQAAKASRDIASDYRYKEGYRKQLGHHIGARNIEDDPKMLWSMHVAKVQSDREYKKAFEKTKTHFSSPVDMLGIVLAKKCQELVSDIDYKHPLHRWTCLPDQNDVVQARKVYDLQSDNVYKSDLQWLRGIGWSPSGSLDDEKNKRACLILSDKKYRQHPDTIKFTSLPDSMPMVLAKHNSEIMNQRSYTSAWEKDKTSVHIMPDTPDILLAQQNRVNYSERLYKLAMEEEKKKGHDLRADAIPIQAAKASRDIASDYRYKEGYRKQLGHHIGARNIEDDPKMLWSMHVAKVQSDREYKKAFEKTKTHFSSPVDMLGIVLAKKCQELVSDIDYKHPLHRWTCLPDQNDVVQARKVYDLQSDNVYKSDLQWLRGIGWLPSGSLDDEKNKRACLILSDKKYRQHPDTIKFTSLPDSMPMVLAKHNSEIMNQRSYTSAWEKDKTSVHIMPDTPDILLAQQNRVNYSERLYKLAMEEEKKKGHDLRADAIPIQAAKASRDIASDYRYKEGYRKQLGHHIGARNIEDDPKMLWSMHVAKVQSDREYKKAFEKTKTHFSSPVDMLGIVLAKKCQELVSDIDYKHPLHRWTCLPDQNDVVQARKVYDLQSDNVYKSDLQWLRGIGWSPSGSLDDEKNKRACLILSDKKYRQHPDTIKFTSLPDSMPMVLAKHNSEIMNQRSYTSAWEKDKTSVHIMPDTPDILLAQQNRVNYSERLYKLAMEEEKKKGHDLRADAIPIQAAKASRDIASDYRYKEGYRKQLGHHIGARNIEDDPKMLWSMHVAKVQSDREYKKAFEKTKTHFSSPVDMLGIVLAKKCQELVSDIDYKHPLHRWTCLPDQNDVVQARKVYDLQSDNVYKSDLQWLRGIGWLPSGSLDDEKNKRACLILSDKKYRQHPDTIKFTSLPDSMPMVLAKHNSEIMNQRSYTSAWEKDKTSVHIMPDTPDILLAQQNRVNYSERLYKLAMEEEKKKGHDLRADAIPIQAAKASRDIASDYRYKEGYRKQLGHHIGARNIEDDPKMLWSMHVAKVQSDREYKKAFEKTKTHFSSPVDMLGIVLAKKCQELVSDIDYRHHLHQWTCLPDQNDVIHAKKAYDLQSDNCYKSDLEWLRGVGWVPIGSLDVEKAKKAGEILSDKVYRQPPDTIKFTSVTDSLEMVLAKQNAETMNKRLYTEAWDKDKTQIHIMPDTPEITLAKQNMQNYSAKLYKHAMEESKKKGHDLRGDAIPIQAAKASREIASDYKYKEGYRKQLGHHIGARNIEDDPKMLWSMHVAKVQSDREYKKAFEKTKTHFSSPVDMLGIVLAKKCQELVSDIDYRHYLHQWICLPDQNDVIHAKKAYDLQSDAVYKSDLEWLRGIGWVPIGSVDIEKVKKAGEILSERKYRQPADQIKFTSVTDSLAMVLAKQNAEIMNKRLYTEAWDADKTSIHVMPDTPTILLAKANAANVSQKLYTQAWDEAKMKDYDMRADAISIRSAKASRDIASDYKYKETHEKQKGHYIGCRTAKEDPKLSWAARAMLLQNDRIYRKAYHDSKARIHIPVDMMSVQAAKECQTLVSDVDYRQHLHQWTCLPDQNDVIQARKAYDLQSDNVYKSDLEWLRGIGWLTEGSVDVLKAKRAQELLNERLYRTRPEELKFTSIVDTPDVVQAKINALQISDHLYHEAWDRDKTQISMPSDTPVLLQSKVNAQNISNKRYQKAWEEAKAKSYDIRADAIPIKHAKTSRDIASEYKYKETHEKQKGHYIGCRTAKEDPKLSWAARAMLLQNDRIYRKAYHDSKARIHIPVDMMSVQAAKECQTLVSDVDYRQHLHQWTCLPDQNDVIQARKAYDLQSDVVYKSDLEWLRGIGWLPNDSPDVKRVKHAQDLLSDNVYRTPIESLKFTSVVDSPDVLQAKVNAEQVSIPKYKEAWEKDKTMIHMMSDTPAINLAKTNALNYSQKLYKEAWDELKMSCDLRADAIPIKAAKASREIASDYKYKLEHEKQKGHYVGVPNAKADTRMRFALGIGKVQSELEYKKHFAKWKTQCHLPADMLSVLSAKHGQALVSDIDYRHYLHQWICLPDQNDVIQARKAYDLQSDAVYKSDLEWLRGIGWLPNDSVGINHVKYAGDLLNEKKYRTKAETLPFTPVADRVDYITAKNSGEILSDIKYHKAWNEVKSNYTLTDTPQLDMAREAARILNQSLYKESWEKEKATGYLLPPDTVQICHAKRSNDVQSELKYKADYVKQRGHYVGVPSMRDDPKLVWFEHAGEIQNDRLYKSDYHKTKSKIHIPPDMVSVIAAKECQTLVSDIDYRQYLHEWTCHPDQNDCIQARKAYDLQSDNIYKSDLEWLRGCGWIPLDSVEHKKVKNAQELINKRAYTKEALDNFSNYTSVVDTPDIVLAKINSVNQSDLKYKETFNLEKGQYIGSDDTPALNHARDMALLYSDKLYKNAWEISKPIGYTLDEKYIPLVGAKRANYINSELKYKEIYEKLKGHYLAGKDIGDFPSVIHSLAFQKMRSALAYRKNYEDTKTNVHIPSDMMNHVLAKKCQYILSDLEYRNYFHQWNCSPEENDVIQAKRAQEILSDVIYKDDLNWLKGLGCYVWDTPQILHAKKSYDLQSQIKYTAAGKENLQNFGVVTDTPLYVTAVQSGVNASEVKYKADYHKTKDKYTTVTETVDSERVQNLKHLFSNNLYKEAWDKVKATGYVLPSDAVSLARAKELKHNASTVKYREEYDKFKALYTLPRGVEDDPNTARCLRVGKLNIDRLYKEVYEKNKAKIHIIPDMVDIISAKDAQKKISEIDYRTHLHEWMCLPDLQINAHVRKVTDQLSDVVYKDDLNWLKGIGCFVWDTPEILHAKHAYDLRSDIKYKSKAEKMKNDYTVVMDTPVYVQNVLSGMNLSEAIYRSEYMHNIKGKIIPTEKTVDLERANHAHKIQSENLYRWAGLNALPTGYRLPTDTPSFQHAKHVKYIGSDLKYKEAYEHMKAKGYTLGPKDVGFENIKKVNQVINERLYRATYHKYKDKIHTTPDTPEIRQVRATQEAVSDLIYKSDFFRMQGHLISLPYTPQVLHCRYAGDITSDNKYKEDLKWLKGLGCFLYDTPDMVRARQLRKLWSNYIYTDSAKKMRDKYSVVLDTPEYRTVQELKTHLSELVYRAAGKELKTKYTSILETPDFLRAKRGQKIQSQYLYVELATKERPHHHAGGQTPAFTHARHVKDMVSEKKYKIQYEKMKDKYTPVPDTPVLIRAKRAYLNASDLRYKETFENTKGKYHTVKDALDIVYHRKVTDDISSVKYKENYMSQLGIWRSIPDRPEHSHHRAVTDAISDVKYKEDLSWLRGIGCYAWDTPDFALAEKNKVLYSGCKYKEIFEKTKSHFKYVADSPINRHFKHATKLMDEKLYKAAYEKLKDRYSVIVDDPRNLLAKWGTTLSSQVEYKKEYEKKKDKYTTIVDTPEHLRTTKVNKQISDIIYKLEYNKAKPKGYTTIHDTPMLLHVRKVKDRISDLKYKELYERNKSHCNVIADSVHIKTPRHAYKLNSNLDYKKKYEAAKAHWHWIADRPDFVQAAKSSLQQSDYEYKLDREFLRGCKLSVTDDKNTVLALNNAILASDVKYKEKHNKARGTCLVVPDTPQILLAKNVSSLVSENKYKEHSKKQLPHGSYTTLPETRDTAHVKEVTKNVSETNYKKKFVKEKGRSDYSVMLEPPEVKHAMEVAKKQSTVEYKKDAKSKLHYTPIADRPDIKKATQAAKLISDIEYKKRGEAGIGVTMLGRPDIELAKEVSKLTSQAEYLKRHVRGHGAASYDTPWMRTFKKANMLSSHVKYKENFSREKGKKPKYDLKEAKIYKTMKDAHNMASEVKYKADLKKLHKPVTDMSESLIMNHVLSTSQLASAYQYKKQYEKSKGHYHVVPDNLEQVHLREASELQSQVKYREKYEKEKGKPMLDFETPTYLTAKESQLMQSEKEYKKDFEESIKGRNLTGLEITPSLLHVKYATKIASEKEYRRDLEEGVKGKGLTALEETPDMLRAKNATQILNEKEYKKALELEIKGRGLTELALETPDFVRAKNATDIASQIKYKQLAEMEKANYTSVVDTPEIIHAQQVKNLSSQKKYKEDAERTMPYYVPVADTPEMQRVRENQKNFSTLQYQWDLQNSKGKVTVVQDTPEILRVKENQKNFSSILYKEDIGTGTTIEKTPEMQRVKRTQDAISSIKYKESIGKGTPIPDLPEVKRVKETQKHISSVLYKEDLGTGIPTPVTPEIERVKRNQEHISSVLYKEGLGTGTPTPVTPEMERVKRNQEHISSVLYREGLGIGTPVPVTPEMERVKRNQENFSSVLYKEDLGTGTPIPVTPEIERVKRNQENFSSVLYKEDLGTGTPIPVTPEIERVKRNQENFSSVLYKEDLGTGTPIPVTPEVERVKRNQEHISSVLYKESVGTGTPTPITPEIERVKRNQEICSSVLYKENIGKATPTPVTPEMERVKRNQEIISSVLYKENVGKVTPTPITPEMERVKRNQEIISSVLYKENMGRATPTPITPEMERVKRNQEHISSVVYREGLGKATPTPMTPEMERVKRNQEHISSVLYKEHLAKGTPTPITPEMERAKRNQENISSVLYSDSFRKQVQGKAAYVLDTPEMRRVRETQKHISTVKYHEDFEKSKGSFTPVVTDPITERVKKNMQDFSDISYRGIQRRVVEMERKRVDQDQENLTDLRVWRTNPGSVFDYDPAEDNIQSRSLHMISVQAQRRSREHSRSASALSLSGGDEKSEPSDGMDQHLSYYSSGGFFTSTTTVGYKHAKTIELPQQRSSSVATQQTTVSSVPSHPSTAGKTYRAMYDYMAADADEVSFKDGDTIVNVQAIDEGWMYGTVQRTGKTGMLPANYVEAV</sequence>
<dbReference type="PANTHER" id="PTHR11039">
    <property type="entry name" value="NEBULIN"/>
    <property type="match status" value="1"/>
</dbReference>
<keyword evidence="7" id="KW-1185">Reference proteome</keyword>
<dbReference type="PROSITE" id="PS50002">
    <property type="entry name" value="SH3"/>
    <property type="match status" value="1"/>
</dbReference>
<feature type="domain" description="SH3" evidence="6">
    <location>
        <begin position="7068"/>
        <end position="7127"/>
    </location>
</feature>
<dbReference type="InterPro" id="IPR035629">
    <property type="entry name" value="Nebulin_SH3"/>
</dbReference>
<accession>A0ABM4EPT0</accession>
<name>A0ABM4EPT0_9AVES</name>
<dbReference type="SMART" id="SM00227">
    <property type="entry name" value="NEBU"/>
    <property type="match status" value="197"/>
</dbReference>
<keyword evidence="3" id="KW-0009">Actin-binding</keyword>
<dbReference type="InterPro" id="IPR013998">
    <property type="entry name" value="Nebulin-like"/>
</dbReference>